<organism evidence="2 3">
    <name type="scientific">Amphilophus citrinellus</name>
    <name type="common">Midas cichlid</name>
    <name type="synonym">Cichlasoma citrinellum</name>
    <dbReference type="NCBI Taxonomy" id="61819"/>
    <lineage>
        <taxon>Eukaryota</taxon>
        <taxon>Metazoa</taxon>
        <taxon>Chordata</taxon>
        <taxon>Craniata</taxon>
        <taxon>Vertebrata</taxon>
        <taxon>Euteleostomi</taxon>
        <taxon>Actinopterygii</taxon>
        <taxon>Neopterygii</taxon>
        <taxon>Teleostei</taxon>
        <taxon>Neoteleostei</taxon>
        <taxon>Acanthomorphata</taxon>
        <taxon>Ovalentaria</taxon>
        <taxon>Cichlomorphae</taxon>
        <taxon>Cichliformes</taxon>
        <taxon>Cichlidae</taxon>
        <taxon>New World cichlids</taxon>
        <taxon>Cichlasomatinae</taxon>
        <taxon>Heroini</taxon>
        <taxon>Amphilophus</taxon>
    </lineage>
</organism>
<dbReference type="InterPro" id="IPR026191">
    <property type="entry name" value="LRIF1"/>
</dbReference>
<dbReference type="AlphaFoldDB" id="A0A3Q0RB26"/>
<dbReference type="STRING" id="61819.ENSACIP00000009359"/>
<dbReference type="GeneTree" id="ENSGT00390000017353"/>
<evidence type="ECO:0008006" key="4">
    <source>
        <dbReference type="Google" id="ProtNLM"/>
    </source>
</evidence>
<evidence type="ECO:0000256" key="1">
    <source>
        <dbReference type="SAM" id="MobiDB-lite"/>
    </source>
</evidence>
<dbReference type="GO" id="GO:0006355">
    <property type="term" value="P:regulation of DNA-templated transcription"/>
    <property type="evidence" value="ECO:0007669"/>
    <property type="project" value="InterPro"/>
</dbReference>
<protein>
    <recommendedName>
        <fullName evidence="4">Ligand dependent nuclear receptor interacting factor 1</fullName>
    </recommendedName>
</protein>
<evidence type="ECO:0000313" key="2">
    <source>
        <dbReference type="Ensembl" id="ENSACIP00000009359.1"/>
    </source>
</evidence>
<feature type="compositionally biased region" description="Basic and acidic residues" evidence="1">
    <location>
        <begin position="421"/>
        <end position="438"/>
    </location>
</feature>
<dbReference type="Ensembl" id="ENSACIT00000009641.1">
    <property type="protein sequence ID" value="ENSACIP00000009359.1"/>
    <property type="gene ID" value="ENSACIG00000007347.1"/>
</dbReference>
<reference evidence="2" key="1">
    <citation type="submission" date="2025-08" db="UniProtKB">
        <authorList>
            <consortium name="Ensembl"/>
        </authorList>
    </citation>
    <scope>IDENTIFICATION</scope>
</reference>
<dbReference type="PANTHER" id="PTHR16131:SF2">
    <property type="entry name" value="LIGAND-DEPENDENT NUCLEAR RECEPTOR-INTERACTING FACTOR 1"/>
    <property type="match status" value="1"/>
</dbReference>
<dbReference type="GO" id="GO:0042974">
    <property type="term" value="F:nuclear retinoic acid receptor binding"/>
    <property type="evidence" value="ECO:0007669"/>
    <property type="project" value="InterPro"/>
</dbReference>
<dbReference type="PANTHER" id="PTHR16131">
    <property type="entry name" value="LIGAND-DEPENDENT NUCLEAR RECEPTOR-INTERACTING FACTOR 1"/>
    <property type="match status" value="1"/>
</dbReference>
<evidence type="ECO:0000313" key="3">
    <source>
        <dbReference type="Proteomes" id="UP000261340"/>
    </source>
</evidence>
<feature type="region of interest" description="Disordered" evidence="1">
    <location>
        <begin position="412"/>
        <end position="461"/>
    </location>
</feature>
<keyword evidence="3" id="KW-1185">Reference proteome</keyword>
<accession>A0A3Q0RB26</accession>
<dbReference type="Proteomes" id="UP000261340">
    <property type="component" value="Unplaced"/>
</dbReference>
<name>A0A3Q0RB26_AMPCI</name>
<dbReference type="Pfam" id="PF15741">
    <property type="entry name" value="LRIF1"/>
    <property type="match status" value="2"/>
</dbReference>
<sequence>PRRKQFTVMCELLCHTGVFYQAMPAIGADGKNIMKLIPVQMVNRQFFQTQTRKPEMDPSSEKAVTINIASAPVNMATKTVLSSSVSQQITRKQVSVVNVNLGHSNSLDKHSSQQKTLNLMAEVPPVATFTKKSGMPVKHINQLPVTVKSPALPRGQYLQIPPNAQVQTVPASKLPPGIQKQIFTSSASSSSLGSVLPNVVFVSPVTTVNQSVTSPSDAAPRPLQVFPNPSSVTSCGLQPKEAKQQLKLIPKVSQRPNSPTRWVIEEVDASAGPNIKPLNCPSVTSEILRAVAQRENSCKQFKTFRRTVSQLSQDSAVQGQQNALVMCNGKVFFVAKKCTLPSKTTAATKGSEFSKTIVPHFSSFQQFLQSAATHTRKRTVCPCCIPTTLDPAVKSRAGEELEKWALTAEQMSKKGGRAKVPRKDGRMSCEEAKNKPDFNTHGAPTSDNVSTSSVDSDELKRQEQIKRLKDVLKEKEAALELMRNRVS</sequence>
<feature type="compositionally biased region" description="Low complexity" evidence="1">
    <location>
        <begin position="445"/>
        <end position="454"/>
    </location>
</feature>
<dbReference type="OMA" id="CELLCHT"/>
<proteinExistence type="predicted"/>
<reference evidence="2" key="2">
    <citation type="submission" date="2025-09" db="UniProtKB">
        <authorList>
            <consortium name="Ensembl"/>
        </authorList>
    </citation>
    <scope>IDENTIFICATION</scope>
</reference>